<dbReference type="SUPFAM" id="SSF51261">
    <property type="entry name" value="Duplicated hybrid motif"/>
    <property type="match status" value="1"/>
</dbReference>
<dbReference type="Pfam" id="PF01551">
    <property type="entry name" value="Peptidase_M23"/>
    <property type="match status" value="1"/>
</dbReference>
<comment type="caution">
    <text evidence="4">The sequence shown here is derived from an EMBL/GenBank/DDBJ whole genome shotgun (WGS) entry which is preliminary data.</text>
</comment>
<dbReference type="InterPro" id="IPR016047">
    <property type="entry name" value="M23ase_b-sheet_dom"/>
</dbReference>
<evidence type="ECO:0000259" key="2">
    <source>
        <dbReference type="Pfam" id="PF01471"/>
    </source>
</evidence>
<proteinExistence type="predicted"/>
<dbReference type="PANTHER" id="PTHR21666:SF270">
    <property type="entry name" value="MUREIN HYDROLASE ACTIVATOR ENVC"/>
    <property type="match status" value="1"/>
</dbReference>
<dbReference type="Gene3D" id="2.70.70.10">
    <property type="entry name" value="Glucose Permease (Domain IIA)"/>
    <property type="match status" value="1"/>
</dbReference>
<sequence>MAPKNLKKDEVVQVVADAAARHGIPVDDFLRASHIETGGRFDELAHNRSSGAKGLFQFMPATAEHYGIAGREFDTAANTDAAARLYLDNRQALYNAQARSGLPFLSGAPEPTGLDMYFAHQQGAAGYGSIQSALAGHGFTRDHTARNIQANIGDDLQAITGHSRGDLATMSDQQLAGTYLSYWQHKYDRIAMPAHGVLARQGDAPAGVLPTPLLRQGSQGDGVRQLQQQLADAGITGPGGRALAVDGDFGPRTRAAVEAFQRQQGLAADGVVGKATWAALSRQATQAVESGPTVEMQDVGEGAWPAPGNMTINAADKPGEGRGEFGTSRAGGSRVHNGLDIQGQVGDPIVAYRDGTVLFAGQQAGGKGYGNYIVLEHADGSQSLYAHLERLEVREGETVGAGDRIATMGRSGNTPETGDTHLHFEIREGATPGARLTGTPVDPIGRFTQVALQPAEQPVVPAEAKEPLPRQLLDRQAQIRHAMGDRLSSQGFSIGQVDAISAAATAAMVRDGELAARDSRFLVGKDGQRVAMLYGNGVLREVDVSGALTRSGPEHLQTAAEHLHTRALGMAVSPAVQARGHGTVPAL</sequence>
<dbReference type="PANTHER" id="PTHR21666">
    <property type="entry name" value="PEPTIDASE-RELATED"/>
    <property type="match status" value="1"/>
</dbReference>
<dbReference type="SUPFAM" id="SSF53955">
    <property type="entry name" value="Lysozyme-like"/>
    <property type="match status" value="1"/>
</dbReference>
<dbReference type="InterPro" id="IPR023346">
    <property type="entry name" value="Lysozyme-like_dom_sf"/>
</dbReference>
<feature type="region of interest" description="Disordered" evidence="1">
    <location>
        <begin position="320"/>
        <end position="339"/>
    </location>
</feature>
<dbReference type="RefSeq" id="WP_382259902.1">
    <property type="nucleotide sequence ID" value="NZ_JBHTBX010000016.1"/>
</dbReference>
<evidence type="ECO:0000256" key="1">
    <source>
        <dbReference type="SAM" id="MobiDB-lite"/>
    </source>
</evidence>
<feature type="domain" description="Peptidoglycan binding-like" evidence="2">
    <location>
        <begin position="219"/>
        <end position="280"/>
    </location>
</feature>
<evidence type="ECO:0000313" key="4">
    <source>
        <dbReference type="EMBL" id="MFC7436329.1"/>
    </source>
</evidence>
<reference evidence="5" key="1">
    <citation type="journal article" date="2019" name="Int. J. Syst. Evol. Microbiol.">
        <title>The Global Catalogue of Microorganisms (GCM) 10K type strain sequencing project: providing services to taxonomists for standard genome sequencing and annotation.</title>
        <authorList>
            <consortium name="The Broad Institute Genomics Platform"/>
            <consortium name="The Broad Institute Genome Sequencing Center for Infectious Disease"/>
            <person name="Wu L."/>
            <person name="Ma J."/>
        </authorList>
    </citation>
    <scope>NUCLEOTIDE SEQUENCE [LARGE SCALE GENOMIC DNA]</scope>
    <source>
        <strain evidence="5">CCUG 54518</strain>
    </source>
</reference>
<dbReference type="InterPro" id="IPR036366">
    <property type="entry name" value="PGBDSf"/>
</dbReference>
<gene>
    <name evidence="4" type="ORF">ACFQNJ_17605</name>
</gene>
<organism evidence="4 5">
    <name type="scientific">Hydrogenophaga bisanensis</name>
    <dbReference type="NCBI Taxonomy" id="439611"/>
    <lineage>
        <taxon>Bacteria</taxon>
        <taxon>Pseudomonadati</taxon>
        <taxon>Pseudomonadota</taxon>
        <taxon>Betaproteobacteria</taxon>
        <taxon>Burkholderiales</taxon>
        <taxon>Comamonadaceae</taxon>
        <taxon>Hydrogenophaga</taxon>
    </lineage>
</organism>
<dbReference type="Proteomes" id="UP001596495">
    <property type="component" value="Unassembled WGS sequence"/>
</dbReference>
<feature type="domain" description="M23ase beta-sheet core" evidence="3">
    <location>
        <begin position="335"/>
        <end position="441"/>
    </location>
</feature>
<dbReference type="Gene3D" id="1.10.530.10">
    <property type="match status" value="1"/>
</dbReference>
<name>A0ABW2RDZ7_9BURK</name>
<accession>A0ABW2RDZ7</accession>
<protein>
    <submittedName>
        <fullName evidence="4">M23 family metallopeptidase</fullName>
    </submittedName>
</protein>
<dbReference type="EMBL" id="JBHTBX010000016">
    <property type="protein sequence ID" value="MFC7436329.1"/>
    <property type="molecule type" value="Genomic_DNA"/>
</dbReference>
<dbReference type="Pfam" id="PF01471">
    <property type="entry name" value="PG_binding_1"/>
    <property type="match status" value="1"/>
</dbReference>
<dbReference type="Gene3D" id="1.10.101.10">
    <property type="entry name" value="PGBD-like superfamily/PGBD"/>
    <property type="match status" value="1"/>
</dbReference>
<keyword evidence="5" id="KW-1185">Reference proteome</keyword>
<dbReference type="InterPro" id="IPR050570">
    <property type="entry name" value="Cell_wall_metabolism_enzyme"/>
</dbReference>
<dbReference type="InterPro" id="IPR002477">
    <property type="entry name" value="Peptidoglycan-bd-like"/>
</dbReference>
<dbReference type="CDD" id="cd12797">
    <property type="entry name" value="M23_peptidase"/>
    <property type="match status" value="1"/>
</dbReference>
<dbReference type="SUPFAM" id="SSF47090">
    <property type="entry name" value="PGBD-like"/>
    <property type="match status" value="1"/>
</dbReference>
<evidence type="ECO:0000259" key="3">
    <source>
        <dbReference type="Pfam" id="PF01551"/>
    </source>
</evidence>
<dbReference type="InterPro" id="IPR011055">
    <property type="entry name" value="Dup_hybrid_motif"/>
</dbReference>
<evidence type="ECO:0000313" key="5">
    <source>
        <dbReference type="Proteomes" id="UP001596495"/>
    </source>
</evidence>
<dbReference type="InterPro" id="IPR036365">
    <property type="entry name" value="PGBD-like_sf"/>
</dbReference>